<proteinExistence type="predicted"/>
<gene>
    <name evidence="1" type="ORF">OCBIM_22022949mg</name>
</gene>
<accession>A0A0L8H3S2</accession>
<dbReference type="AlphaFoldDB" id="A0A0L8H3S2"/>
<sequence length="63" mass="7152">EHFPYLGSLLSVQCTSKDVEKRIQAAHSVFGKLFRGVFGTSSFTMQTKMMVYNTIVVSTLRYD</sequence>
<protein>
    <submittedName>
        <fullName evidence="1">Uncharacterized protein</fullName>
    </submittedName>
</protein>
<dbReference type="EMBL" id="KQ419329">
    <property type="protein sequence ID" value="KOF83946.1"/>
    <property type="molecule type" value="Genomic_DNA"/>
</dbReference>
<organism evidence="1">
    <name type="scientific">Octopus bimaculoides</name>
    <name type="common">California two-spotted octopus</name>
    <dbReference type="NCBI Taxonomy" id="37653"/>
    <lineage>
        <taxon>Eukaryota</taxon>
        <taxon>Metazoa</taxon>
        <taxon>Spiralia</taxon>
        <taxon>Lophotrochozoa</taxon>
        <taxon>Mollusca</taxon>
        <taxon>Cephalopoda</taxon>
        <taxon>Coleoidea</taxon>
        <taxon>Octopodiformes</taxon>
        <taxon>Octopoda</taxon>
        <taxon>Incirrata</taxon>
        <taxon>Octopodidae</taxon>
        <taxon>Octopus</taxon>
    </lineage>
</organism>
<feature type="non-terminal residue" evidence="1">
    <location>
        <position position="1"/>
    </location>
</feature>
<feature type="non-terminal residue" evidence="1">
    <location>
        <position position="63"/>
    </location>
</feature>
<name>A0A0L8H3S2_OCTBM</name>
<evidence type="ECO:0000313" key="1">
    <source>
        <dbReference type="EMBL" id="KOF83946.1"/>
    </source>
</evidence>
<reference evidence="1" key="1">
    <citation type="submission" date="2015-07" db="EMBL/GenBank/DDBJ databases">
        <title>MeaNS - Measles Nucleotide Surveillance Program.</title>
        <authorList>
            <person name="Tran T."/>
            <person name="Druce J."/>
        </authorList>
    </citation>
    <scope>NUCLEOTIDE SEQUENCE</scope>
    <source>
        <strain evidence="1">UCB-OBI-ISO-001</strain>
        <tissue evidence="1">Gonad</tissue>
    </source>
</reference>